<sequence>MSFSDSDSSSYGGDYRNFRQITRERLLQEMLRSAKTGDSKSTWKVLIMDKLTVKIMSHSCKMADITQEGVSLVEDIYKRRQPLPSMDAIYFIQPTKENVVMFLSDISGKSPLYKKAFVFFSSPISRELVNHIKKDSTILPRIGALKEMNLEYFAIDNQGFVTDNERALEELFADEEDSRKGDACLSVIATRLATVFASLREFPYVRYRAAKSLDVSTMTTFRDLIPTKLAARVWDRLTQYKQKIEHFPQTETCDLIILDRSVDQIAPIIHEWTYDAMCHDLLNMEGNKYVHEVPGKAGSPPEKKEVLLEEHDPVWLELRHVHIADASERLHEKMTNFISKNKAAQIQHGSRGGELSTRDLQKMVQALPQYNEQIDKLSLHVEIAGKINRIIRELGLRELGQLEQDLVFGDAGMKDVIKFLTINEDVTRENKLRLLMILAAIYPEKFEGEKGLNLMQLARLPNDDMNAVHNMRLLGVSTDTKKSSNGAFSLKFDIHKVNMPVD</sequence>
<dbReference type="FunFam" id="3.90.830.10:FF:000008">
    <property type="entry name" value="SNARE-interacting protein KEULE"/>
    <property type="match status" value="1"/>
</dbReference>
<dbReference type="EMBL" id="GGEC01046118">
    <property type="protein sequence ID" value="MBX26602.1"/>
    <property type="molecule type" value="Transcribed_RNA"/>
</dbReference>
<evidence type="ECO:0000256" key="1">
    <source>
        <dbReference type="ARBA" id="ARBA00009884"/>
    </source>
</evidence>
<dbReference type="InterPro" id="IPR043127">
    <property type="entry name" value="Sec-1-like_dom3a"/>
</dbReference>
<dbReference type="Gene3D" id="3.40.50.2060">
    <property type="match status" value="1"/>
</dbReference>
<evidence type="ECO:0000313" key="2">
    <source>
        <dbReference type="EMBL" id="MBX26602.1"/>
    </source>
</evidence>
<organism evidence="2">
    <name type="scientific">Rhizophora mucronata</name>
    <name type="common">Asiatic mangrove</name>
    <dbReference type="NCBI Taxonomy" id="61149"/>
    <lineage>
        <taxon>Eukaryota</taxon>
        <taxon>Viridiplantae</taxon>
        <taxon>Streptophyta</taxon>
        <taxon>Embryophyta</taxon>
        <taxon>Tracheophyta</taxon>
        <taxon>Spermatophyta</taxon>
        <taxon>Magnoliopsida</taxon>
        <taxon>eudicotyledons</taxon>
        <taxon>Gunneridae</taxon>
        <taxon>Pentapetalae</taxon>
        <taxon>rosids</taxon>
        <taxon>fabids</taxon>
        <taxon>Malpighiales</taxon>
        <taxon>Rhizophoraceae</taxon>
        <taxon>Rhizophora</taxon>
    </lineage>
</organism>
<accession>A0A2P2M8Q4</accession>
<dbReference type="InterPro" id="IPR027482">
    <property type="entry name" value="Sec1-like_dom2"/>
</dbReference>
<reference evidence="2" key="1">
    <citation type="submission" date="2018-02" db="EMBL/GenBank/DDBJ databases">
        <title>Rhizophora mucronata_Transcriptome.</title>
        <authorList>
            <person name="Meera S.P."/>
            <person name="Sreeshan A."/>
            <person name="Augustine A."/>
        </authorList>
    </citation>
    <scope>NUCLEOTIDE SEQUENCE</scope>
    <source>
        <tissue evidence="2">Leaf</tissue>
    </source>
</reference>
<dbReference type="GO" id="GO:0016192">
    <property type="term" value="P:vesicle-mediated transport"/>
    <property type="evidence" value="ECO:0007669"/>
    <property type="project" value="InterPro"/>
</dbReference>
<dbReference type="InterPro" id="IPR001619">
    <property type="entry name" value="Sec1-like"/>
</dbReference>
<protein>
    <submittedName>
        <fullName evidence="2">SNARE-interacting protein KEULE-like</fullName>
    </submittedName>
</protein>
<proteinExistence type="inferred from homology"/>
<dbReference type="InterPro" id="IPR043154">
    <property type="entry name" value="Sec-1-like_dom1"/>
</dbReference>
<dbReference type="SUPFAM" id="SSF56815">
    <property type="entry name" value="Sec1/munc18-like (SM) proteins"/>
    <property type="match status" value="1"/>
</dbReference>
<dbReference type="PIRSF" id="PIRSF005715">
    <property type="entry name" value="VPS45_Sec1"/>
    <property type="match status" value="1"/>
</dbReference>
<dbReference type="Gene3D" id="1.25.40.60">
    <property type="match status" value="1"/>
</dbReference>
<dbReference type="Gene3D" id="3.90.830.10">
    <property type="entry name" value="Syntaxin Binding Protein 1, Chain A, domain 2"/>
    <property type="match status" value="1"/>
</dbReference>
<dbReference type="AlphaFoldDB" id="A0A2P2M8Q4"/>
<dbReference type="PANTHER" id="PTHR11679">
    <property type="entry name" value="VESICLE PROTEIN SORTING-ASSOCIATED"/>
    <property type="match status" value="1"/>
</dbReference>
<dbReference type="FunFam" id="3.40.50.2060:FF:000014">
    <property type="entry name" value="SNARE-interacting protein KEULE"/>
    <property type="match status" value="1"/>
</dbReference>
<dbReference type="InterPro" id="IPR036045">
    <property type="entry name" value="Sec1-like_sf"/>
</dbReference>
<dbReference type="Gene3D" id="3.40.50.1910">
    <property type="match status" value="1"/>
</dbReference>
<name>A0A2P2M8Q4_RHIMU</name>
<comment type="similarity">
    <text evidence="1">Belongs to the STXBP/unc-18/SEC1 family.</text>
</comment>
<dbReference type="Pfam" id="PF00995">
    <property type="entry name" value="Sec1"/>
    <property type="match status" value="1"/>
</dbReference>